<dbReference type="AlphaFoldDB" id="D4AKY0"/>
<organism evidence="1 2">
    <name type="scientific">Arthroderma benhamiae (strain ATCC MYA-4681 / CBS 112371)</name>
    <name type="common">Trichophyton mentagrophytes</name>
    <dbReference type="NCBI Taxonomy" id="663331"/>
    <lineage>
        <taxon>Eukaryota</taxon>
        <taxon>Fungi</taxon>
        <taxon>Dikarya</taxon>
        <taxon>Ascomycota</taxon>
        <taxon>Pezizomycotina</taxon>
        <taxon>Eurotiomycetes</taxon>
        <taxon>Eurotiomycetidae</taxon>
        <taxon>Onygenales</taxon>
        <taxon>Arthrodermataceae</taxon>
        <taxon>Trichophyton</taxon>
    </lineage>
</organism>
<comment type="caution">
    <text evidence="1">The sequence shown here is derived from an EMBL/GenBank/DDBJ whole genome shotgun (WGS) entry which is preliminary data.</text>
</comment>
<dbReference type="HOGENOM" id="CLU_1959045_0_0_1"/>
<reference evidence="2" key="1">
    <citation type="journal article" date="2011" name="Genome Biol.">
        <title>Comparative and functional genomics provide insights into the pathogenicity of dermatophytic fungi.</title>
        <authorList>
            <person name="Burmester A."/>
            <person name="Shelest E."/>
            <person name="Gloeckner G."/>
            <person name="Heddergott C."/>
            <person name="Schindler S."/>
            <person name="Staib P."/>
            <person name="Heidel A."/>
            <person name="Felder M."/>
            <person name="Petzold A."/>
            <person name="Szafranski K."/>
            <person name="Feuermann M."/>
            <person name="Pedruzzi I."/>
            <person name="Priebe S."/>
            <person name="Groth M."/>
            <person name="Winkler R."/>
            <person name="Li W."/>
            <person name="Kniemeyer O."/>
            <person name="Schroeckh V."/>
            <person name="Hertweck C."/>
            <person name="Hube B."/>
            <person name="White T.C."/>
            <person name="Platzer M."/>
            <person name="Guthke R."/>
            <person name="Heitman J."/>
            <person name="Woestemeyer J."/>
            <person name="Zipfel P.F."/>
            <person name="Monod M."/>
            <person name="Brakhage A.A."/>
        </authorList>
    </citation>
    <scope>NUCLEOTIDE SEQUENCE [LARGE SCALE GENOMIC DNA]</scope>
    <source>
        <strain evidence="2">ATCC MYA-4681 / CBS 112371</strain>
    </source>
</reference>
<dbReference type="InterPro" id="IPR046670">
    <property type="entry name" value="DUF6540"/>
</dbReference>
<dbReference type="KEGG" id="abe:ARB_04976"/>
<accession>D4AKY0</accession>
<dbReference type="RefSeq" id="XP_003016684.1">
    <property type="nucleotide sequence ID" value="XM_003016638.1"/>
</dbReference>
<dbReference type="Proteomes" id="UP000008866">
    <property type="component" value="Unassembled WGS sequence"/>
</dbReference>
<sequence length="128" mass="14212">MTLYVYLVVFPESVKTPAHWAVLITPVENGKVGQEFQAIGSPFHGYNLEVKEEFDLSKEFKKHSCVFLGSLGDSWKSQLAGVAQSVASPGISSTPLDPFAVRLSYRQRNYLRILFSLLKAELTFIATG</sequence>
<proteinExistence type="predicted"/>
<evidence type="ECO:0000313" key="1">
    <source>
        <dbReference type="EMBL" id="EFE36039.1"/>
    </source>
</evidence>
<dbReference type="eggNOG" id="ENOG502SEUF">
    <property type="taxonomic scope" value="Eukaryota"/>
</dbReference>
<dbReference type="GeneID" id="9522169"/>
<name>D4AKY0_ARTBC</name>
<dbReference type="STRING" id="663331.D4AKY0"/>
<dbReference type="Pfam" id="PF20174">
    <property type="entry name" value="DUF6540"/>
    <property type="match status" value="1"/>
</dbReference>
<dbReference type="OMA" id="KTPAHWA"/>
<protein>
    <submittedName>
        <fullName evidence="1">Uncharacterized protein</fullName>
    </submittedName>
</protein>
<gene>
    <name evidence="1" type="ORF">ARB_04976</name>
</gene>
<dbReference type="EMBL" id="ABSU01000002">
    <property type="protein sequence ID" value="EFE36039.1"/>
    <property type="molecule type" value="Genomic_DNA"/>
</dbReference>
<keyword evidence="2" id="KW-1185">Reference proteome</keyword>
<evidence type="ECO:0000313" key="2">
    <source>
        <dbReference type="Proteomes" id="UP000008866"/>
    </source>
</evidence>